<dbReference type="PANTHER" id="PTHR21310">
    <property type="entry name" value="AMINOGLYCOSIDE PHOSPHOTRANSFERASE-RELATED-RELATED"/>
    <property type="match status" value="1"/>
</dbReference>
<dbReference type="InterPro" id="IPR011009">
    <property type="entry name" value="Kinase-like_dom_sf"/>
</dbReference>
<reference evidence="2 3" key="1">
    <citation type="submission" date="2018-03" db="EMBL/GenBank/DDBJ databases">
        <title>Genomic Encyclopedia of Archaeal and Bacterial Type Strains, Phase II (KMG-II): from individual species to whole genera.</title>
        <authorList>
            <person name="Goeker M."/>
        </authorList>
    </citation>
    <scope>NUCLEOTIDE SEQUENCE [LARGE SCALE GENOMIC DNA]</scope>
    <source>
        <strain evidence="2 3">DSM 19711</strain>
    </source>
</reference>
<evidence type="ECO:0000259" key="1">
    <source>
        <dbReference type="Pfam" id="PF01636"/>
    </source>
</evidence>
<dbReference type="AlphaFoldDB" id="A0A2T0R649"/>
<keyword evidence="2" id="KW-0418">Kinase</keyword>
<dbReference type="Pfam" id="PF01636">
    <property type="entry name" value="APH"/>
    <property type="match status" value="1"/>
</dbReference>
<dbReference type="PANTHER" id="PTHR21310:SF42">
    <property type="entry name" value="BIFUNCTIONAL AAC_APH"/>
    <property type="match status" value="1"/>
</dbReference>
<dbReference type="InterPro" id="IPR002575">
    <property type="entry name" value="Aminoglycoside_PTrfase"/>
</dbReference>
<dbReference type="CDD" id="cd05155">
    <property type="entry name" value="APH_ChoK_like_1"/>
    <property type="match status" value="1"/>
</dbReference>
<protein>
    <submittedName>
        <fullName evidence="2">Aminoglycoside phosphotransferase (APT) family kinase protein</fullName>
    </submittedName>
</protein>
<dbReference type="Gene3D" id="3.30.200.20">
    <property type="entry name" value="Phosphorylase Kinase, domain 1"/>
    <property type="match status" value="1"/>
</dbReference>
<name>A0A2T0R649_9ACTN</name>
<keyword evidence="3" id="KW-1185">Reference proteome</keyword>
<dbReference type="EMBL" id="PVZF01000003">
    <property type="protein sequence ID" value="PRY16617.1"/>
    <property type="molecule type" value="Genomic_DNA"/>
</dbReference>
<evidence type="ECO:0000313" key="3">
    <source>
        <dbReference type="Proteomes" id="UP000238083"/>
    </source>
</evidence>
<sequence length="297" mass="31874">MSVRLHDDQVDVGADVVARLVATQFPEWAGLPVVDLPSAATANAVFRLGPELVVRLPLRAGTATDLPRELAATRELHGRTRFATPEVLATGAPGEGYPFAWTVLRWIPGTPADTVDTAAGRELAGDLAEFVRGVRDLPLHGRRFAGTGRGGDLHAHDAWVAECLERSAGLLDVAALRALWSRFRVLPHVSADVVTHGDLVPGNLLLTGGRLTGVLDVGSLGPADPALDLLAAWHLFDAAAREEFRTACAAEGLDWVRGQAWAFQQALGLVRYYEVTNPRMSSLGRRTLDRVLADPLV</sequence>
<organism evidence="2 3">
    <name type="scientific">Kineococcus rhizosphaerae</name>
    <dbReference type="NCBI Taxonomy" id="559628"/>
    <lineage>
        <taxon>Bacteria</taxon>
        <taxon>Bacillati</taxon>
        <taxon>Actinomycetota</taxon>
        <taxon>Actinomycetes</taxon>
        <taxon>Kineosporiales</taxon>
        <taxon>Kineosporiaceae</taxon>
        <taxon>Kineococcus</taxon>
    </lineage>
</organism>
<dbReference type="InterPro" id="IPR051678">
    <property type="entry name" value="AGP_Transferase"/>
</dbReference>
<proteinExistence type="predicted"/>
<accession>A0A2T0R649</accession>
<dbReference type="Gene3D" id="3.90.1200.10">
    <property type="match status" value="1"/>
</dbReference>
<evidence type="ECO:0000313" key="2">
    <source>
        <dbReference type="EMBL" id="PRY16617.1"/>
    </source>
</evidence>
<keyword evidence="2" id="KW-0808">Transferase</keyword>
<gene>
    <name evidence="2" type="ORF">CLV37_10348</name>
</gene>
<feature type="domain" description="Aminoglycoside phosphotransferase" evidence="1">
    <location>
        <begin position="42"/>
        <end position="258"/>
    </location>
</feature>
<dbReference type="RefSeq" id="WP_211298467.1">
    <property type="nucleotide sequence ID" value="NZ_PVZF01000003.1"/>
</dbReference>
<dbReference type="SUPFAM" id="SSF56112">
    <property type="entry name" value="Protein kinase-like (PK-like)"/>
    <property type="match status" value="1"/>
</dbReference>
<dbReference type="Proteomes" id="UP000238083">
    <property type="component" value="Unassembled WGS sequence"/>
</dbReference>
<dbReference type="GO" id="GO:0016301">
    <property type="term" value="F:kinase activity"/>
    <property type="evidence" value="ECO:0007669"/>
    <property type="project" value="UniProtKB-KW"/>
</dbReference>
<comment type="caution">
    <text evidence="2">The sequence shown here is derived from an EMBL/GenBank/DDBJ whole genome shotgun (WGS) entry which is preliminary data.</text>
</comment>